<dbReference type="Pfam" id="PF20485">
    <property type="entry name" value="DUF6724"/>
    <property type="match status" value="1"/>
</dbReference>
<keyword evidence="2" id="KW-1133">Transmembrane helix</keyword>
<feature type="transmembrane region" description="Helical" evidence="2">
    <location>
        <begin position="20"/>
        <end position="40"/>
    </location>
</feature>
<evidence type="ECO:0000313" key="3">
    <source>
        <dbReference type="EMBL" id="EGF23235.1"/>
    </source>
</evidence>
<name>F1T5V1_9ACTN</name>
<reference evidence="3 4" key="1">
    <citation type="submission" date="2011-02" db="EMBL/GenBank/DDBJ databases">
        <authorList>
            <person name="Muzny D."/>
            <person name="Qin X."/>
            <person name="Buhay C."/>
            <person name="Dugan-Rocha S."/>
            <person name="Ding Y."/>
            <person name="Chen G."/>
            <person name="Hawes A."/>
            <person name="Holder M."/>
            <person name="Jhangiani S."/>
            <person name="Johnson A."/>
            <person name="Khan Z."/>
            <person name="Li Z."/>
            <person name="Liu W."/>
            <person name="Liu X."/>
            <person name="Perez L."/>
            <person name="Shen H."/>
            <person name="Wang Q."/>
            <person name="Watt J."/>
            <person name="Xi L."/>
            <person name="Xin Y."/>
            <person name="Zhou J."/>
            <person name="Deng J."/>
            <person name="Jiang H."/>
            <person name="Liu Y."/>
            <person name="Qu J."/>
            <person name="Song X.-Z."/>
            <person name="Zhang L."/>
            <person name="Villasana D."/>
            <person name="Johnson A."/>
            <person name="Liu J."/>
            <person name="Liyanage D."/>
            <person name="Lorensuhewa L."/>
            <person name="Robinson T."/>
            <person name="Song A."/>
            <person name="Song B.-B."/>
            <person name="Dinh H."/>
            <person name="Thornton R."/>
            <person name="Coyle M."/>
            <person name="Francisco L."/>
            <person name="Jackson L."/>
            <person name="Javaid M."/>
            <person name="Korchina V."/>
            <person name="Kovar C."/>
            <person name="Mata R."/>
            <person name="Mathew T."/>
            <person name="Ngo R."/>
            <person name="Nguyen L."/>
            <person name="Nguyen N."/>
            <person name="Okwuonu G."/>
            <person name="Ongeri F."/>
            <person name="Pham C."/>
            <person name="Simmons D."/>
            <person name="Wilczek-Boney K."/>
            <person name="Hale W."/>
            <person name="Jakkamsetti A."/>
            <person name="Pham P."/>
            <person name="Ruth R."/>
            <person name="San Lucas F."/>
            <person name="Warren J."/>
            <person name="Zhang J."/>
            <person name="Zhao Z."/>
            <person name="Zhou C."/>
            <person name="Zhu D."/>
            <person name="Lee S."/>
            <person name="Bess C."/>
            <person name="Blankenburg K."/>
            <person name="Forbes L."/>
            <person name="Fu Q."/>
            <person name="Gubbala S."/>
            <person name="Hirani K."/>
            <person name="Jayaseelan J.C."/>
            <person name="Lara F."/>
            <person name="Munidasa M."/>
            <person name="Palculict T."/>
            <person name="Patil S."/>
            <person name="Pu L.-L."/>
            <person name="Saada N."/>
            <person name="Tang L."/>
            <person name="Weissenberger G."/>
            <person name="Zhu Y."/>
            <person name="Hemphill L."/>
            <person name="Shang Y."/>
            <person name="Youmans B."/>
            <person name="Ayvaz T."/>
            <person name="Ross M."/>
            <person name="Santibanez J."/>
            <person name="Aqrawi P."/>
            <person name="Gross S."/>
            <person name="Joshi V."/>
            <person name="Fowler G."/>
            <person name="Nazareth L."/>
            <person name="Reid J."/>
            <person name="Worley K."/>
            <person name="Petrosino J."/>
            <person name="Highlander S."/>
            <person name="Gibbs R."/>
        </authorList>
    </citation>
    <scope>NUCLEOTIDE SEQUENCE [LARGE SCALE GENOMIC DNA]</scope>
    <source>
        <strain evidence="3 4">DSM 15829</strain>
    </source>
</reference>
<dbReference type="EMBL" id="ACGK02000001">
    <property type="protein sequence ID" value="EGF23235.1"/>
    <property type="molecule type" value="Genomic_DNA"/>
</dbReference>
<feature type="region of interest" description="Disordered" evidence="1">
    <location>
        <begin position="54"/>
        <end position="75"/>
    </location>
</feature>
<sequence>MYMDAINDFFTWLFASRQGVLVLVLGGIVFFVLISIFLEIKTRQRFKNHKKQQGDWDLFDSNDESGWSDFEEDNK</sequence>
<keyword evidence="2" id="KW-0812">Transmembrane</keyword>
<dbReference type="eggNOG" id="ENOG502ZDDG">
    <property type="taxonomic scope" value="Bacteria"/>
</dbReference>
<comment type="caution">
    <text evidence="3">The sequence shown here is derived from an EMBL/GenBank/DDBJ whole genome shotgun (WGS) entry which is preliminary data.</text>
</comment>
<protein>
    <submittedName>
        <fullName evidence="3">Uncharacterized protein</fullName>
    </submittedName>
</protein>
<proteinExistence type="predicted"/>
<organism evidence="3 4">
    <name type="scientific">Fannyhessea vaginae DSM 15829</name>
    <dbReference type="NCBI Taxonomy" id="525256"/>
    <lineage>
        <taxon>Bacteria</taxon>
        <taxon>Bacillati</taxon>
        <taxon>Actinomycetota</taxon>
        <taxon>Coriobacteriia</taxon>
        <taxon>Coriobacteriales</taxon>
        <taxon>Atopobiaceae</taxon>
        <taxon>Fannyhessea</taxon>
    </lineage>
</organism>
<keyword evidence="2" id="KW-0472">Membrane</keyword>
<keyword evidence="4" id="KW-1185">Reference proteome</keyword>
<dbReference type="AlphaFoldDB" id="F1T5V1"/>
<dbReference type="Proteomes" id="UP000005947">
    <property type="component" value="Unassembled WGS sequence"/>
</dbReference>
<gene>
    <name evidence="3" type="ORF">HMPREF0091_10182</name>
</gene>
<evidence type="ECO:0000256" key="1">
    <source>
        <dbReference type="SAM" id="MobiDB-lite"/>
    </source>
</evidence>
<dbReference type="InterPro" id="IPR046570">
    <property type="entry name" value="DUF6724"/>
</dbReference>
<accession>F1T5V1</accession>
<evidence type="ECO:0000313" key="4">
    <source>
        <dbReference type="Proteomes" id="UP000005947"/>
    </source>
</evidence>
<evidence type="ECO:0000256" key="2">
    <source>
        <dbReference type="SAM" id="Phobius"/>
    </source>
</evidence>